<proteinExistence type="inferred from homology"/>
<dbReference type="Pfam" id="PF06429">
    <property type="entry name" value="Flg_bbr_C"/>
    <property type="match status" value="1"/>
</dbReference>
<dbReference type="PANTHER" id="PTHR30435">
    <property type="entry name" value="FLAGELLAR PROTEIN"/>
    <property type="match status" value="1"/>
</dbReference>
<sequence length="139" mass="14667">MALERVFNIAGSALGAESVRLNTVASNLANADTVSGSPNDIYRAREPVFASMLNEQLGGGNSGAAGVQVTGIVESGAAPRAEYRPDHPAADADGYVYYSNVNVMEELANLISASRSYETNVDVMTTTKQLLLKTLELGR</sequence>
<dbReference type="NCBIfam" id="TIGR01395">
    <property type="entry name" value="FlgC"/>
    <property type="match status" value="1"/>
</dbReference>
<accession>L0H3J5</accession>
<comment type="subcellular location">
    <subcellularLocation>
        <location evidence="1 6">Bacterial flagellum basal body</location>
    </subcellularLocation>
</comment>
<evidence type="ECO:0000256" key="3">
    <source>
        <dbReference type="ARBA" id="ARBA00017941"/>
    </source>
</evidence>
<evidence type="ECO:0000256" key="1">
    <source>
        <dbReference type="ARBA" id="ARBA00004117"/>
    </source>
</evidence>
<name>L0H3J5_9GAMM</name>
<dbReference type="GO" id="GO:0071978">
    <property type="term" value="P:bacterial-type flagellum-dependent swarming motility"/>
    <property type="evidence" value="ECO:0007669"/>
    <property type="project" value="TreeGrafter"/>
</dbReference>
<evidence type="ECO:0000256" key="4">
    <source>
        <dbReference type="ARBA" id="ARBA00023143"/>
    </source>
</evidence>
<feature type="domain" description="Flagellar basal body rod protein N-terminal" evidence="7">
    <location>
        <begin position="7"/>
        <end position="34"/>
    </location>
</feature>
<dbReference type="InterPro" id="IPR010930">
    <property type="entry name" value="Flg_bb/hook_C_dom"/>
</dbReference>
<dbReference type="GO" id="GO:0030694">
    <property type="term" value="C:bacterial-type flagellum basal body, rod"/>
    <property type="evidence" value="ECO:0007669"/>
    <property type="project" value="UniProtKB-UniRule"/>
</dbReference>
<keyword evidence="10" id="KW-1185">Reference proteome</keyword>
<dbReference type="Proteomes" id="UP000010816">
    <property type="component" value="Chromosome"/>
</dbReference>
<dbReference type="InterPro" id="IPR019776">
    <property type="entry name" value="Flagellar_basal_body_rod_CS"/>
</dbReference>
<keyword evidence="9" id="KW-0282">Flagellum</keyword>
<dbReference type="PROSITE" id="PS00588">
    <property type="entry name" value="FLAGELLA_BB_ROD"/>
    <property type="match status" value="1"/>
</dbReference>
<dbReference type="AlphaFoldDB" id="L0H3J5"/>
<organism evidence="9 10">
    <name type="scientific">Thioflavicoccus mobilis 8321</name>
    <dbReference type="NCBI Taxonomy" id="765912"/>
    <lineage>
        <taxon>Bacteria</taxon>
        <taxon>Pseudomonadati</taxon>
        <taxon>Pseudomonadota</taxon>
        <taxon>Gammaproteobacteria</taxon>
        <taxon>Chromatiales</taxon>
        <taxon>Chromatiaceae</taxon>
        <taxon>Thioflavicoccus</taxon>
    </lineage>
</organism>
<dbReference type="PATRIC" id="fig|765912.4.peg.3433"/>
<gene>
    <name evidence="9" type="ORF">Thimo_3501</name>
</gene>
<feature type="domain" description="Flagellar basal-body/hook protein C-terminal" evidence="8">
    <location>
        <begin position="93"/>
        <end position="137"/>
    </location>
</feature>
<keyword evidence="4 6" id="KW-0975">Bacterial flagellum</keyword>
<protein>
    <recommendedName>
        <fullName evidence="3 6">Flagellar basal-body rod protein FlgC</fullName>
    </recommendedName>
</protein>
<dbReference type="KEGG" id="tmb:Thimo_3501"/>
<dbReference type="eggNOG" id="COG1558">
    <property type="taxonomic scope" value="Bacteria"/>
</dbReference>
<dbReference type="EMBL" id="CP003051">
    <property type="protein sequence ID" value="AGA92164.1"/>
    <property type="molecule type" value="Genomic_DNA"/>
</dbReference>
<dbReference type="Pfam" id="PF00460">
    <property type="entry name" value="Flg_bb_rod"/>
    <property type="match status" value="1"/>
</dbReference>
<dbReference type="InterPro" id="IPR006299">
    <property type="entry name" value="FlgC"/>
</dbReference>
<evidence type="ECO:0000313" key="10">
    <source>
        <dbReference type="Proteomes" id="UP000010816"/>
    </source>
</evidence>
<dbReference type="STRING" id="765912.Thimo_3501"/>
<comment type="subunit">
    <text evidence="5 6">The basal body constitutes a major portion of the flagellar organelle and consists of four rings (L,P,S, and M) mounted on a central rod. The rod consists of about 26 subunits of FlgG in the distal portion, and FlgB, FlgC and FlgF are thought to build up the proximal portion of the rod with about 6 subunits each.</text>
</comment>
<evidence type="ECO:0000259" key="8">
    <source>
        <dbReference type="Pfam" id="PF06429"/>
    </source>
</evidence>
<reference evidence="9 10" key="1">
    <citation type="submission" date="2011-09" db="EMBL/GenBank/DDBJ databases">
        <title>Complete sequence of chromosome of Thioflavicoccus mobilis 8321.</title>
        <authorList>
            <consortium name="US DOE Joint Genome Institute"/>
            <person name="Lucas S."/>
            <person name="Han J."/>
            <person name="Lapidus A."/>
            <person name="Cheng J.-F."/>
            <person name="Goodwin L."/>
            <person name="Pitluck S."/>
            <person name="Peters L."/>
            <person name="Ovchinnikova G."/>
            <person name="Lu M."/>
            <person name="Detter J.C."/>
            <person name="Han C."/>
            <person name="Tapia R."/>
            <person name="Land M."/>
            <person name="Hauser L."/>
            <person name="Kyrpides N."/>
            <person name="Ivanova N."/>
            <person name="Pagani I."/>
            <person name="Vogl K."/>
            <person name="Liu Z."/>
            <person name="Imhoff J."/>
            <person name="Thiel V."/>
            <person name="Frigaard N.-U."/>
            <person name="Bryant D."/>
            <person name="Woyke T."/>
        </authorList>
    </citation>
    <scope>NUCLEOTIDE SEQUENCE [LARGE SCALE GENOMIC DNA]</scope>
    <source>
        <strain evidence="9 10">8321</strain>
    </source>
</reference>
<dbReference type="PANTHER" id="PTHR30435:SF2">
    <property type="entry name" value="FLAGELLAR BASAL-BODY ROD PROTEIN FLGC"/>
    <property type="match status" value="1"/>
</dbReference>
<dbReference type="InterPro" id="IPR001444">
    <property type="entry name" value="Flag_bb_rod_N"/>
</dbReference>
<dbReference type="OrthoDB" id="9794148at2"/>
<evidence type="ECO:0000256" key="5">
    <source>
        <dbReference type="ARBA" id="ARBA00025933"/>
    </source>
</evidence>
<keyword evidence="9" id="KW-0969">Cilium</keyword>
<dbReference type="RefSeq" id="WP_015282291.1">
    <property type="nucleotide sequence ID" value="NC_019940.1"/>
</dbReference>
<dbReference type="HOGENOM" id="CLU_123272_1_0_6"/>
<evidence type="ECO:0000256" key="2">
    <source>
        <dbReference type="ARBA" id="ARBA00009677"/>
    </source>
</evidence>
<evidence type="ECO:0000259" key="7">
    <source>
        <dbReference type="Pfam" id="PF00460"/>
    </source>
</evidence>
<keyword evidence="9" id="KW-0966">Cell projection</keyword>
<evidence type="ECO:0000313" key="9">
    <source>
        <dbReference type="EMBL" id="AGA92164.1"/>
    </source>
</evidence>
<evidence type="ECO:0000256" key="6">
    <source>
        <dbReference type="RuleBase" id="RU362062"/>
    </source>
</evidence>
<comment type="similarity">
    <text evidence="2">Belongs to the flagella basal body rod proteins family.</text>
</comment>